<dbReference type="PROSITE" id="PS51379">
    <property type="entry name" value="4FE4S_FER_2"/>
    <property type="match status" value="2"/>
</dbReference>
<dbReference type="SUPFAM" id="SSF54862">
    <property type="entry name" value="4Fe-4S ferredoxins"/>
    <property type="match status" value="1"/>
</dbReference>
<keyword evidence="6" id="KW-1185">Reference proteome</keyword>
<dbReference type="RefSeq" id="WP_135869861.1">
    <property type="nucleotide sequence ID" value="NZ_SRSC01000002.1"/>
</dbReference>
<dbReference type="AlphaFoldDB" id="A0A4S1CH08"/>
<name>A0A4S1CH08_9BACT</name>
<feature type="domain" description="4Fe-4S ferredoxin-type" evidence="4">
    <location>
        <begin position="260"/>
        <end position="288"/>
    </location>
</feature>
<keyword evidence="1" id="KW-0479">Metal-binding</keyword>
<proteinExistence type="predicted"/>
<dbReference type="Gene3D" id="3.20.20.100">
    <property type="entry name" value="NADP-dependent oxidoreductase domain"/>
    <property type="match status" value="1"/>
</dbReference>
<dbReference type="SUPFAM" id="SSF51430">
    <property type="entry name" value="NAD(P)-linked oxidoreductase"/>
    <property type="match status" value="1"/>
</dbReference>
<dbReference type="PROSITE" id="PS00198">
    <property type="entry name" value="4FE4S_FER_1"/>
    <property type="match status" value="1"/>
</dbReference>
<dbReference type="PANTHER" id="PTHR43312">
    <property type="entry name" value="D-THREO-ALDOSE 1-DEHYDROGENASE"/>
    <property type="match status" value="1"/>
</dbReference>
<protein>
    <submittedName>
        <fullName evidence="5">4Fe-4S dicluster domain-containing protein</fullName>
    </submittedName>
</protein>
<dbReference type="GO" id="GO:0016491">
    <property type="term" value="F:oxidoreductase activity"/>
    <property type="evidence" value="ECO:0007669"/>
    <property type="project" value="InterPro"/>
</dbReference>
<organism evidence="5 6">
    <name type="scientific">Geomonas terrae</name>
    <dbReference type="NCBI Taxonomy" id="2562681"/>
    <lineage>
        <taxon>Bacteria</taxon>
        <taxon>Pseudomonadati</taxon>
        <taxon>Thermodesulfobacteriota</taxon>
        <taxon>Desulfuromonadia</taxon>
        <taxon>Geobacterales</taxon>
        <taxon>Geobacteraceae</taxon>
        <taxon>Geomonas</taxon>
    </lineage>
</organism>
<accession>A0A4S1CH08</accession>
<evidence type="ECO:0000313" key="6">
    <source>
        <dbReference type="Proteomes" id="UP000306416"/>
    </source>
</evidence>
<dbReference type="GO" id="GO:0051536">
    <property type="term" value="F:iron-sulfur cluster binding"/>
    <property type="evidence" value="ECO:0007669"/>
    <property type="project" value="UniProtKB-KW"/>
</dbReference>
<feature type="domain" description="4Fe-4S ferredoxin-type" evidence="4">
    <location>
        <begin position="289"/>
        <end position="316"/>
    </location>
</feature>
<dbReference type="InterPro" id="IPR017896">
    <property type="entry name" value="4Fe4S_Fe-S-bd"/>
</dbReference>
<dbReference type="InterPro" id="IPR020471">
    <property type="entry name" value="AKR"/>
</dbReference>
<evidence type="ECO:0000256" key="2">
    <source>
        <dbReference type="ARBA" id="ARBA00023004"/>
    </source>
</evidence>
<dbReference type="GO" id="GO:0046872">
    <property type="term" value="F:metal ion binding"/>
    <property type="evidence" value="ECO:0007669"/>
    <property type="project" value="UniProtKB-KW"/>
</dbReference>
<comment type="caution">
    <text evidence="5">The sequence shown here is derived from an EMBL/GenBank/DDBJ whole genome shotgun (WGS) entry which is preliminary data.</text>
</comment>
<dbReference type="InterPro" id="IPR017900">
    <property type="entry name" value="4Fe4S_Fe_S_CS"/>
</dbReference>
<evidence type="ECO:0000259" key="4">
    <source>
        <dbReference type="PROSITE" id="PS51379"/>
    </source>
</evidence>
<evidence type="ECO:0000256" key="1">
    <source>
        <dbReference type="ARBA" id="ARBA00022723"/>
    </source>
</evidence>
<sequence>MKKVALGSTGLSINPLVFGTLPLGPLQASLSPEEGGRLIRHALERGVNLLDTAELYQTYPHIRRALEGFTGQVHIASKTHANTAEAARAHVERALTELGVERLDIVHLHGARVADPFVERPEVIETLVRMKEEGKIAHVGLSSHFVAAMKKSVTHPEIEVVHPLINRTGMGIIDGSREEMAEAIAACAAAGKGVYAMKALAGGNLISTARESLRFVLDLKGVHGIALGMLSEAEIDGNLALFHEGRADEALWSTLEGRRRKLTIMEAFCKGCGACVPACTNNALAMVDGKARVDDDACILCGYCGAACPEFMIRVV</sequence>
<dbReference type="Gene3D" id="3.30.70.20">
    <property type="match status" value="1"/>
</dbReference>
<dbReference type="CDD" id="cd19100">
    <property type="entry name" value="AKR_unchar"/>
    <property type="match status" value="1"/>
</dbReference>
<dbReference type="PANTHER" id="PTHR43312:SF1">
    <property type="entry name" value="NADP-DEPENDENT OXIDOREDUCTASE DOMAIN-CONTAINING PROTEIN"/>
    <property type="match status" value="1"/>
</dbReference>
<reference evidence="5 6" key="1">
    <citation type="submission" date="2019-04" db="EMBL/GenBank/DDBJ databases">
        <title>Geobacter oryzae sp. nov., ferric-reducing bacteria isolated from paddy soil.</title>
        <authorList>
            <person name="Xu Z."/>
            <person name="Masuda Y."/>
            <person name="Itoh H."/>
            <person name="Senoo K."/>
        </authorList>
    </citation>
    <scope>NUCLEOTIDE SEQUENCE [LARGE SCALE GENOMIC DNA]</scope>
    <source>
        <strain evidence="5 6">Red111</strain>
    </source>
</reference>
<evidence type="ECO:0000256" key="3">
    <source>
        <dbReference type="ARBA" id="ARBA00023014"/>
    </source>
</evidence>
<keyword evidence="2" id="KW-0408">Iron</keyword>
<dbReference type="InterPro" id="IPR023210">
    <property type="entry name" value="NADP_OxRdtase_dom"/>
</dbReference>
<keyword evidence="3" id="KW-0411">Iron-sulfur</keyword>
<evidence type="ECO:0000313" key="5">
    <source>
        <dbReference type="EMBL" id="TGU72380.1"/>
    </source>
</evidence>
<dbReference type="EMBL" id="SRSC01000002">
    <property type="protein sequence ID" value="TGU72380.1"/>
    <property type="molecule type" value="Genomic_DNA"/>
</dbReference>
<gene>
    <name evidence="5" type="ORF">E4633_08695</name>
</gene>
<dbReference type="InterPro" id="IPR053135">
    <property type="entry name" value="AKR2_Oxidoreductase"/>
</dbReference>
<dbReference type="InterPro" id="IPR036812">
    <property type="entry name" value="NAD(P)_OxRdtase_dom_sf"/>
</dbReference>
<dbReference type="Proteomes" id="UP000306416">
    <property type="component" value="Unassembled WGS sequence"/>
</dbReference>
<dbReference type="Pfam" id="PF00248">
    <property type="entry name" value="Aldo_ket_red"/>
    <property type="match status" value="1"/>
</dbReference>
<dbReference type="PRINTS" id="PR00069">
    <property type="entry name" value="ALDKETRDTASE"/>
</dbReference>
<dbReference type="Pfam" id="PF13237">
    <property type="entry name" value="Fer4_10"/>
    <property type="match status" value="1"/>
</dbReference>